<evidence type="ECO:0000256" key="1">
    <source>
        <dbReference type="ARBA" id="ARBA00007689"/>
    </source>
</evidence>
<evidence type="ECO:0000313" key="3">
    <source>
        <dbReference type="EMBL" id="MFD2417313.1"/>
    </source>
</evidence>
<comment type="caution">
    <text evidence="3">The sequence shown here is derived from an EMBL/GenBank/DDBJ whole genome shotgun (WGS) entry which is preliminary data.</text>
</comment>
<organism evidence="3 4">
    <name type="scientific">Amycolatopsis pigmentata</name>
    <dbReference type="NCBI Taxonomy" id="450801"/>
    <lineage>
        <taxon>Bacteria</taxon>
        <taxon>Bacillati</taxon>
        <taxon>Actinomycetota</taxon>
        <taxon>Actinomycetes</taxon>
        <taxon>Pseudonocardiales</taxon>
        <taxon>Pseudonocardiaceae</taxon>
        <taxon>Amycolatopsis</taxon>
    </lineage>
</organism>
<keyword evidence="4" id="KW-1185">Reference proteome</keyword>
<feature type="domain" description="YCII-related" evidence="2">
    <location>
        <begin position="1"/>
        <end position="103"/>
    </location>
</feature>
<accession>A0ABW5FR46</accession>
<dbReference type="PANTHER" id="PTHR35174:SF4">
    <property type="entry name" value="BLL7163 PROTEIN"/>
    <property type="match status" value="1"/>
</dbReference>
<dbReference type="Gene3D" id="3.30.70.1060">
    <property type="entry name" value="Dimeric alpha+beta barrel"/>
    <property type="match status" value="1"/>
</dbReference>
<protein>
    <submittedName>
        <fullName evidence="3">YciI family protein</fullName>
    </submittedName>
</protein>
<reference evidence="4" key="1">
    <citation type="journal article" date="2019" name="Int. J. Syst. Evol. Microbiol.">
        <title>The Global Catalogue of Microorganisms (GCM) 10K type strain sequencing project: providing services to taxonomists for standard genome sequencing and annotation.</title>
        <authorList>
            <consortium name="The Broad Institute Genomics Platform"/>
            <consortium name="The Broad Institute Genome Sequencing Center for Infectious Disease"/>
            <person name="Wu L."/>
            <person name="Ma J."/>
        </authorList>
    </citation>
    <scope>NUCLEOTIDE SEQUENCE [LARGE SCALE GENOMIC DNA]</scope>
    <source>
        <strain evidence="4">CGMCC 4.7645</strain>
    </source>
</reference>
<evidence type="ECO:0000313" key="4">
    <source>
        <dbReference type="Proteomes" id="UP001597417"/>
    </source>
</evidence>
<dbReference type="Pfam" id="PF03795">
    <property type="entry name" value="YCII"/>
    <property type="match status" value="1"/>
</dbReference>
<comment type="similarity">
    <text evidence="1">Belongs to the YciI family.</text>
</comment>
<dbReference type="SUPFAM" id="SSF54909">
    <property type="entry name" value="Dimeric alpha+beta barrel"/>
    <property type="match status" value="1"/>
</dbReference>
<sequence>MRFMVQVRATEDTEAGVPPSAELIREMTRYNEELAKAGVLLDGVGLLPSSRGARVRFSGRNVTVVDGPFAETKELIAGYWVIEVASKEEAVEWARRVPNPGGDDFEIEVRQIAQFDEFGEEPTPEQGDRPRA</sequence>
<dbReference type="PANTHER" id="PTHR35174">
    <property type="entry name" value="BLL7171 PROTEIN-RELATED"/>
    <property type="match status" value="1"/>
</dbReference>
<dbReference type="InterPro" id="IPR011008">
    <property type="entry name" value="Dimeric_a/b-barrel"/>
</dbReference>
<gene>
    <name evidence="3" type="ORF">ACFSXZ_13370</name>
</gene>
<dbReference type="RefSeq" id="WP_378264968.1">
    <property type="nucleotide sequence ID" value="NZ_JBHUKR010000007.1"/>
</dbReference>
<dbReference type="InterPro" id="IPR005545">
    <property type="entry name" value="YCII"/>
</dbReference>
<name>A0ABW5FR46_9PSEU</name>
<dbReference type="EMBL" id="JBHUKR010000007">
    <property type="protein sequence ID" value="MFD2417313.1"/>
    <property type="molecule type" value="Genomic_DNA"/>
</dbReference>
<proteinExistence type="inferred from homology"/>
<dbReference type="Proteomes" id="UP001597417">
    <property type="component" value="Unassembled WGS sequence"/>
</dbReference>
<evidence type="ECO:0000259" key="2">
    <source>
        <dbReference type="Pfam" id="PF03795"/>
    </source>
</evidence>